<protein>
    <submittedName>
        <fullName evidence="1">Tail tube protein</fullName>
    </submittedName>
</protein>
<accession>A0A8S5MU67</accession>
<dbReference type="EMBL" id="BK014986">
    <property type="protein sequence ID" value="DAD85674.1"/>
    <property type="molecule type" value="Genomic_DNA"/>
</dbReference>
<dbReference type="InterPro" id="IPR018989">
    <property type="entry name" value="DUF2001"/>
</dbReference>
<proteinExistence type="predicted"/>
<dbReference type="InterPro" id="IPR038628">
    <property type="entry name" value="XkdM-like_sf"/>
</dbReference>
<dbReference type="Pfam" id="PF09393">
    <property type="entry name" value="DUF2001"/>
    <property type="match status" value="1"/>
</dbReference>
<evidence type="ECO:0000313" key="1">
    <source>
        <dbReference type="EMBL" id="DAD85674.1"/>
    </source>
</evidence>
<name>A0A8S5MU67_9CAUD</name>
<reference evidence="1" key="1">
    <citation type="journal article" date="2021" name="Proc. Natl. Acad. Sci. U.S.A.">
        <title>A Catalog of Tens of Thousands of Viruses from Human Metagenomes Reveals Hidden Associations with Chronic Diseases.</title>
        <authorList>
            <person name="Tisza M.J."/>
            <person name="Buck C.B."/>
        </authorList>
    </citation>
    <scope>NUCLEOTIDE SEQUENCE</scope>
    <source>
        <strain evidence="1">CtP6113</strain>
    </source>
</reference>
<organism evidence="1">
    <name type="scientific">Siphoviridae sp. ctP6113</name>
    <dbReference type="NCBI Taxonomy" id="2826318"/>
    <lineage>
        <taxon>Viruses</taxon>
        <taxon>Duplodnaviria</taxon>
        <taxon>Heunggongvirae</taxon>
        <taxon>Uroviricota</taxon>
        <taxon>Caudoviricetes</taxon>
    </lineage>
</organism>
<dbReference type="Gene3D" id="2.30.110.40">
    <property type="entry name" value="Phage tail tube protein"/>
    <property type="match status" value="1"/>
</dbReference>
<dbReference type="SUPFAM" id="SSF69279">
    <property type="entry name" value="Phage tail proteins"/>
    <property type="match status" value="1"/>
</dbReference>
<sequence length="142" mass="15566">MAEILEAALVRSGTWGQLWLDGEMSAECYGCQLKINKTKEDVARCRTLVAGKKMTAISGTGTIRIYNATSRLIRAEAQALKNGQDLRHTIISNLADPDNPNNQRISVTGVSFDDLTLADWEAAKLGTIEAPFTFEDFDVLDS</sequence>